<dbReference type="PANTHER" id="PTHR45024:SF3">
    <property type="entry name" value="BLL2957 PROTEIN"/>
    <property type="match status" value="1"/>
</dbReference>
<evidence type="ECO:0000313" key="5">
    <source>
        <dbReference type="Proteomes" id="UP000739565"/>
    </source>
</evidence>
<dbReference type="Pfam" id="PF00106">
    <property type="entry name" value="adh_short"/>
    <property type="match status" value="1"/>
</dbReference>
<dbReference type="PROSITE" id="PS00061">
    <property type="entry name" value="ADH_SHORT"/>
    <property type="match status" value="1"/>
</dbReference>
<evidence type="ECO:0000256" key="1">
    <source>
        <dbReference type="ARBA" id="ARBA00006484"/>
    </source>
</evidence>
<dbReference type="PRINTS" id="PR00080">
    <property type="entry name" value="SDRFAMILY"/>
</dbReference>
<dbReference type="InterPro" id="IPR002347">
    <property type="entry name" value="SDR_fam"/>
</dbReference>
<keyword evidence="5" id="KW-1185">Reference proteome</keyword>
<sequence length="304" mass="32191">MSGMLAGKVAVVTGAGGGIGRGIALAMAAAGAKVVVNDIGASLAGEGTGAGPAQQVADEIIKAGGQAVPNTDSVATRVTANNIIETAVQTFGRIDIVVNNAGNLRDRVFHKMSEEEWTQVIDVHLNGTFYVSRAAANYYREQESGAFVHMTSTSGLIGNFGQANYSAAKLGIAALSKSIALDMARYHVRSNCIAPFAWSRMTSSIPANTDEEKARVTKLQKMEANKIAPMAVYLGSDRASEVTGQIFGVRANEIMLFSQPRPIRSVHMSTGWTPEAIAEIAAPAMKHHFMALERSPDAIDWDPI</sequence>
<dbReference type="SMART" id="SM00822">
    <property type="entry name" value="PKS_KR"/>
    <property type="match status" value="1"/>
</dbReference>
<dbReference type="FunFam" id="3.40.50.720:FF:000084">
    <property type="entry name" value="Short-chain dehydrogenase reductase"/>
    <property type="match status" value="1"/>
</dbReference>
<dbReference type="PANTHER" id="PTHR45024">
    <property type="entry name" value="DEHYDROGENASES, SHORT CHAIN"/>
    <property type="match status" value="1"/>
</dbReference>
<dbReference type="Gene3D" id="3.40.50.720">
    <property type="entry name" value="NAD(P)-binding Rossmann-like Domain"/>
    <property type="match status" value="1"/>
</dbReference>
<reference evidence="4" key="1">
    <citation type="submission" date="2021-07" db="EMBL/GenBank/DDBJ databases">
        <title>New genus and species of the family Alcaligenaceae.</title>
        <authorList>
            <person name="Hahn M.W."/>
        </authorList>
    </citation>
    <scope>NUCLEOTIDE SEQUENCE</scope>
    <source>
        <strain evidence="4">LF4-65</strain>
    </source>
</reference>
<comment type="caution">
    <text evidence="4">The sequence shown here is derived from an EMBL/GenBank/DDBJ whole genome shotgun (WGS) entry which is preliminary data.</text>
</comment>
<comment type="similarity">
    <text evidence="1 2">Belongs to the short-chain dehydrogenases/reductases (SDR) family.</text>
</comment>
<dbReference type="SUPFAM" id="SSF51735">
    <property type="entry name" value="NAD(P)-binding Rossmann-fold domains"/>
    <property type="match status" value="1"/>
</dbReference>
<dbReference type="InterPro" id="IPR020904">
    <property type="entry name" value="Sc_DH/Rdtase_CS"/>
</dbReference>
<proteinExistence type="inferred from homology"/>
<evidence type="ECO:0000313" key="4">
    <source>
        <dbReference type="EMBL" id="MBZ1350898.1"/>
    </source>
</evidence>
<gene>
    <name evidence="4" type="ORF">KZZ10_09610</name>
</gene>
<dbReference type="InterPro" id="IPR057326">
    <property type="entry name" value="KR_dom"/>
</dbReference>
<name>A0A953T206_9BURK</name>
<protein>
    <submittedName>
        <fullName evidence="4">SDR family oxidoreductase</fullName>
    </submittedName>
</protein>
<dbReference type="PRINTS" id="PR00081">
    <property type="entry name" value="GDHRDH"/>
</dbReference>
<accession>A0A953T206</accession>
<dbReference type="Proteomes" id="UP000739565">
    <property type="component" value="Unassembled WGS sequence"/>
</dbReference>
<organism evidence="4 5">
    <name type="scientific">Zwartia hollandica</name>
    <dbReference type="NCBI Taxonomy" id="324606"/>
    <lineage>
        <taxon>Bacteria</taxon>
        <taxon>Pseudomonadati</taxon>
        <taxon>Pseudomonadota</taxon>
        <taxon>Betaproteobacteria</taxon>
        <taxon>Burkholderiales</taxon>
        <taxon>Alcaligenaceae</taxon>
        <taxon>Zwartia</taxon>
    </lineage>
</organism>
<dbReference type="InterPro" id="IPR036291">
    <property type="entry name" value="NAD(P)-bd_dom_sf"/>
</dbReference>
<dbReference type="RefSeq" id="WP_259661303.1">
    <property type="nucleotide sequence ID" value="NZ_JAHXRI010000007.1"/>
</dbReference>
<dbReference type="InterPro" id="IPR051687">
    <property type="entry name" value="Peroxisomal_Beta-Oxidation"/>
</dbReference>
<evidence type="ECO:0000259" key="3">
    <source>
        <dbReference type="SMART" id="SM00822"/>
    </source>
</evidence>
<evidence type="ECO:0000256" key="2">
    <source>
        <dbReference type="RuleBase" id="RU000363"/>
    </source>
</evidence>
<dbReference type="AlphaFoldDB" id="A0A953T206"/>
<feature type="domain" description="Ketoreductase" evidence="3">
    <location>
        <begin position="8"/>
        <end position="204"/>
    </location>
</feature>
<dbReference type="EMBL" id="JAHXRI010000007">
    <property type="protein sequence ID" value="MBZ1350898.1"/>
    <property type="molecule type" value="Genomic_DNA"/>
</dbReference>